<dbReference type="CDD" id="cd02440">
    <property type="entry name" value="AdoMet_MTases"/>
    <property type="match status" value="1"/>
</dbReference>
<gene>
    <name evidence="7" type="ORF">CW354_06020</name>
</gene>
<evidence type="ECO:0000256" key="2">
    <source>
        <dbReference type="ARBA" id="ARBA00022679"/>
    </source>
</evidence>
<dbReference type="PIRSF" id="PIRSF005739">
    <property type="entry name" value="O-mtase"/>
    <property type="match status" value="1"/>
</dbReference>
<dbReference type="AlphaFoldDB" id="A0A2S7K5Y6"/>
<dbReference type="Proteomes" id="UP000239504">
    <property type="component" value="Unassembled WGS sequence"/>
</dbReference>
<keyword evidence="2" id="KW-0808">Transferase</keyword>
<feature type="active site" description="Proton acceptor" evidence="4">
    <location>
        <position position="250"/>
    </location>
</feature>
<dbReference type="GO" id="GO:0008171">
    <property type="term" value="F:O-methyltransferase activity"/>
    <property type="evidence" value="ECO:0007669"/>
    <property type="project" value="InterPro"/>
</dbReference>
<dbReference type="SUPFAM" id="SSF46785">
    <property type="entry name" value="Winged helix' DNA-binding domain"/>
    <property type="match status" value="1"/>
</dbReference>
<dbReference type="PANTHER" id="PTHR43712:SF2">
    <property type="entry name" value="O-METHYLTRANSFERASE CICE"/>
    <property type="match status" value="1"/>
</dbReference>
<dbReference type="InterPro" id="IPR036390">
    <property type="entry name" value="WH_DNA-bd_sf"/>
</dbReference>
<sequence>MSGDYEAPSINDKAIWDLWLSMHHLPAATAAEEVGIFDALCETPLSFDALADKLSLNRRALSALMAMLCGLNLVTRREGVYRPAPVTRAYLKSDSDYFWGPLFSSYKDESRVHKQLLELLKQGETDMSGRPVEGWAAGKITPEAAQFIAKFMHAHSLPAAVAAARSGAFRGVKKFLDVGGGSGVFAIAAAQRDPALQATIMDLDTMCAAAEEIFVKGSGVEARVDTVAVDMFREDWPQGYDALFFSNVFHDWNEKTNAELARRSYDALPSGGRIFLHEMLMNDNEDGPLTTASFSMLMLRGTQGKQYTLRELTAILEGAGFTGVEAIQTSPYYSVVSAGKA</sequence>
<dbReference type="RefSeq" id="WP_104829147.1">
    <property type="nucleotide sequence ID" value="NZ_PJCH01000005.1"/>
</dbReference>
<keyword evidence="3" id="KW-0949">S-adenosyl-L-methionine</keyword>
<dbReference type="Pfam" id="PF08100">
    <property type="entry name" value="Dimerisation"/>
    <property type="match status" value="1"/>
</dbReference>
<dbReference type="Gene3D" id="1.10.10.10">
    <property type="entry name" value="Winged helix-like DNA-binding domain superfamily/Winged helix DNA-binding domain"/>
    <property type="match status" value="1"/>
</dbReference>
<dbReference type="OrthoDB" id="7418600at2"/>
<dbReference type="GO" id="GO:0046983">
    <property type="term" value="F:protein dimerization activity"/>
    <property type="evidence" value="ECO:0007669"/>
    <property type="project" value="InterPro"/>
</dbReference>
<dbReference type="EMBL" id="PJCH01000005">
    <property type="protein sequence ID" value="PQA87902.1"/>
    <property type="molecule type" value="Genomic_DNA"/>
</dbReference>
<dbReference type="InterPro" id="IPR001077">
    <property type="entry name" value="COMT_C"/>
</dbReference>
<evidence type="ECO:0000259" key="5">
    <source>
        <dbReference type="Pfam" id="PF00891"/>
    </source>
</evidence>
<evidence type="ECO:0000256" key="3">
    <source>
        <dbReference type="ARBA" id="ARBA00022691"/>
    </source>
</evidence>
<dbReference type="InterPro" id="IPR016461">
    <property type="entry name" value="COMT-like"/>
</dbReference>
<name>A0A2S7K5Y6_9PROT</name>
<dbReference type="Gene3D" id="3.40.50.150">
    <property type="entry name" value="Vaccinia Virus protein VP39"/>
    <property type="match status" value="1"/>
</dbReference>
<feature type="domain" description="O-methyltransferase C-terminal" evidence="5">
    <location>
        <begin position="141"/>
        <end position="321"/>
    </location>
</feature>
<dbReference type="PROSITE" id="PS51683">
    <property type="entry name" value="SAM_OMT_II"/>
    <property type="match status" value="1"/>
</dbReference>
<proteinExistence type="predicted"/>
<organism evidence="7 8">
    <name type="scientific">Hyphococcus luteus</name>
    <dbReference type="NCBI Taxonomy" id="2058213"/>
    <lineage>
        <taxon>Bacteria</taxon>
        <taxon>Pseudomonadati</taxon>
        <taxon>Pseudomonadota</taxon>
        <taxon>Alphaproteobacteria</taxon>
        <taxon>Parvularculales</taxon>
        <taxon>Parvularculaceae</taxon>
        <taxon>Hyphococcus</taxon>
    </lineage>
</organism>
<reference evidence="7 8" key="1">
    <citation type="submission" date="2017-12" db="EMBL/GenBank/DDBJ databases">
        <authorList>
            <person name="Hurst M.R.H."/>
        </authorList>
    </citation>
    <scope>NUCLEOTIDE SEQUENCE [LARGE SCALE GENOMIC DNA]</scope>
    <source>
        <strain evidence="7 8">SY-3-19</strain>
    </source>
</reference>
<evidence type="ECO:0000313" key="8">
    <source>
        <dbReference type="Proteomes" id="UP000239504"/>
    </source>
</evidence>
<feature type="domain" description="O-methyltransferase dimerisation" evidence="6">
    <location>
        <begin position="28"/>
        <end position="93"/>
    </location>
</feature>
<evidence type="ECO:0000313" key="7">
    <source>
        <dbReference type="EMBL" id="PQA87902.1"/>
    </source>
</evidence>
<evidence type="ECO:0000256" key="4">
    <source>
        <dbReference type="PIRSR" id="PIRSR005739-1"/>
    </source>
</evidence>
<dbReference type="GO" id="GO:0032259">
    <property type="term" value="P:methylation"/>
    <property type="evidence" value="ECO:0007669"/>
    <property type="project" value="UniProtKB-KW"/>
</dbReference>
<accession>A0A2S7K5Y6</accession>
<evidence type="ECO:0000256" key="1">
    <source>
        <dbReference type="ARBA" id="ARBA00022603"/>
    </source>
</evidence>
<dbReference type="InterPro" id="IPR036388">
    <property type="entry name" value="WH-like_DNA-bd_sf"/>
</dbReference>
<dbReference type="SUPFAM" id="SSF53335">
    <property type="entry name" value="S-adenosyl-L-methionine-dependent methyltransferases"/>
    <property type="match status" value="1"/>
</dbReference>
<dbReference type="Pfam" id="PF00891">
    <property type="entry name" value="Methyltransf_2"/>
    <property type="match status" value="1"/>
</dbReference>
<comment type="caution">
    <text evidence="7">The sequence shown here is derived from an EMBL/GenBank/DDBJ whole genome shotgun (WGS) entry which is preliminary data.</text>
</comment>
<evidence type="ECO:0008006" key="9">
    <source>
        <dbReference type="Google" id="ProtNLM"/>
    </source>
</evidence>
<keyword evidence="1" id="KW-0489">Methyltransferase</keyword>
<dbReference type="InterPro" id="IPR012967">
    <property type="entry name" value="COMT_dimerisation"/>
</dbReference>
<keyword evidence="8" id="KW-1185">Reference proteome</keyword>
<protein>
    <recommendedName>
        <fullName evidence="9">Methyltransferase</fullName>
    </recommendedName>
</protein>
<dbReference type="InterPro" id="IPR029063">
    <property type="entry name" value="SAM-dependent_MTases_sf"/>
</dbReference>
<evidence type="ECO:0000259" key="6">
    <source>
        <dbReference type="Pfam" id="PF08100"/>
    </source>
</evidence>
<dbReference type="PANTHER" id="PTHR43712">
    <property type="entry name" value="PUTATIVE (AFU_ORTHOLOGUE AFUA_4G14580)-RELATED"/>
    <property type="match status" value="1"/>
</dbReference>